<feature type="region of interest" description="Disordered" evidence="1">
    <location>
        <begin position="148"/>
        <end position="181"/>
    </location>
</feature>
<accession>A0AAN7N0F5</accession>
<evidence type="ECO:0000256" key="1">
    <source>
        <dbReference type="SAM" id="MobiDB-lite"/>
    </source>
</evidence>
<comment type="caution">
    <text evidence="2">The sequence shown here is derived from an EMBL/GenBank/DDBJ whole genome shotgun (WGS) entry which is preliminary data.</text>
</comment>
<dbReference type="Proteomes" id="UP001333110">
    <property type="component" value="Unassembled WGS sequence"/>
</dbReference>
<dbReference type="EMBL" id="JAUNZN010000009">
    <property type="protein sequence ID" value="KAK4815424.1"/>
    <property type="molecule type" value="Genomic_DNA"/>
</dbReference>
<keyword evidence="3" id="KW-1185">Reference proteome</keyword>
<gene>
    <name evidence="2" type="ORF">QYF61_002639</name>
</gene>
<dbReference type="AlphaFoldDB" id="A0AAN7N0F5"/>
<organism evidence="2 3">
    <name type="scientific">Mycteria americana</name>
    <name type="common">Wood stork</name>
    <dbReference type="NCBI Taxonomy" id="33587"/>
    <lineage>
        <taxon>Eukaryota</taxon>
        <taxon>Metazoa</taxon>
        <taxon>Chordata</taxon>
        <taxon>Craniata</taxon>
        <taxon>Vertebrata</taxon>
        <taxon>Euteleostomi</taxon>
        <taxon>Archelosauria</taxon>
        <taxon>Archosauria</taxon>
        <taxon>Dinosauria</taxon>
        <taxon>Saurischia</taxon>
        <taxon>Theropoda</taxon>
        <taxon>Coelurosauria</taxon>
        <taxon>Aves</taxon>
        <taxon>Neognathae</taxon>
        <taxon>Neoaves</taxon>
        <taxon>Aequornithes</taxon>
        <taxon>Ciconiiformes</taxon>
        <taxon>Ciconiidae</taxon>
        <taxon>Mycteria</taxon>
    </lineage>
</organism>
<proteinExistence type="predicted"/>
<reference evidence="2 3" key="1">
    <citation type="journal article" date="2023" name="J. Hered.">
        <title>Chromosome-level genome of the wood stork (Mycteria americana) provides insight into avian chromosome evolution.</title>
        <authorList>
            <person name="Flamio R. Jr."/>
            <person name="Ramstad K.M."/>
        </authorList>
    </citation>
    <scope>NUCLEOTIDE SEQUENCE [LARGE SCALE GENOMIC DNA]</scope>
    <source>
        <strain evidence="2">JAX WOST 10</strain>
    </source>
</reference>
<feature type="compositionally biased region" description="Basic and acidic residues" evidence="1">
    <location>
        <begin position="148"/>
        <end position="179"/>
    </location>
</feature>
<protein>
    <submittedName>
        <fullName evidence="2">Uncharacterized protein</fullName>
    </submittedName>
</protein>
<evidence type="ECO:0000313" key="2">
    <source>
        <dbReference type="EMBL" id="KAK4815424.1"/>
    </source>
</evidence>
<evidence type="ECO:0000313" key="3">
    <source>
        <dbReference type="Proteomes" id="UP001333110"/>
    </source>
</evidence>
<name>A0AAN7N0F5_MYCAM</name>
<sequence length="255" mass="29668">MQIAPQIATMFETLTRSVFHIQLWIMIDVFMSLYYKFQTLISEGLGKARQVYMLQYGVLHRLQCWYCSNEVLHGLQEDNSRVVGRVTTMTQRNSLASNFINWRIPQTDKLNELASLTNEQRRFGNGAIFRASRSQTCIYILEKQKKREEKQEKERRREEKRERKSITTLGSRDDDDRRGNAPVVGVRALPWGRPSLLLANPRLQVRSYRKYPIINSPQQDLDRAGDLVTNDMEKAEVLNVFFASVFTSITGLQES</sequence>